<gene>
    <name evidence="2" type="ORF">PS2015_957</name>
</gene>
<dbReference type="Pfam" id="PF04304">
    <property type="entry name" value="DUF454"/>
    <property type="match status" value="1"/>
</dbReference>
<dbReference type="EMBL" id="CP013189">
    <property type="protein sequence ID" value="ALO45627.1"/>
    <property type="molecule type" value="Genomic_DNA"/>
</dbReference>
<keyword evidence="1" id="KW-0472">Membrane</keyword>
<name>A0A0S2KBC6_9GAMM</name>
<organism evidence="2 3">
    <name type="scientific">Pseudohongiella spirulinae</name>
    <dbReference type="NCBI Taxonomy" id="1249552"/>
    <lineage>
        <taxon>Bacteria</taxon>
        <taxon>Pseudomonadati</taxon>
        <taxon>Pseudomonadota</taxon>
        <taxon>Gammaproteobacteria</taxon>
        <taxon>Pseudomonadales</taxon>
        <taxon>Pseudohongiellaceae</taxon>
        <taxon>Pseudohongiella</taxon>
    </lineage>
</organism>
<dbReference type="PANTHER" id="PTHR35813">
    <property type="entry name" value="INNER MEMBRANE PROTEIN YBAN"/>
    <property type="match status" value="1"/>
</dbReference>
<dbReference type="RefSeq" id="WP_058021147.1">
    <property type="nucleotide sequence ID" value="NZ_CP013189.1"/>
</dbReference>
<keyword evidence="1" id="KW-0812">Transmembrane</keyword>
<proteinExistence type="predicted"/>
<keyword evidence="3" id="KW-1185">Reference proteome</keyword>
<evidence type="ECO:0000313" key="2">
    <source>
        <dbReference type="EMBL" id="ALO45627.1"/>
    </source>
</evidence>
<accession>A0A0S2KBC6</accession>
<protein>
    <recommendedName>
        <fullName evidence="4">Transmembrane protein</fullName>
    </recommendedName>
</protein>
<evidence type="ECO:0000313" key="3">
    <source>
        <dbReference type="Proteomes" id="UP000065641"/>
    </source>
</evidence>
<dbReference type="AlphaFoldDB" id="A0A0S2KBC6"/>
<dbReference type="InterPro" id="IPR007401">
    <property type="entry name" value="DUF454"/>
</dbReference>
<dbReference type="KEGG" id="pspi:PS2015_957"/>
<feature type="transmembrane region" description="Helical" evidence="1">
    <location>
        <begin position="20"/>
        <end position="51"/>
    </location>
</feature>
<evidence type="ECO:0000256" key="1">
    <source>
        <dbReference type="SAM" id="Phobius"/>
    </source>
</evidence>
<evidence type="ECO:0008006" key="4">
    <source>
        <dbReference type="Google" id="ProtNLM"/>
    </source>
</evidence>
<keyword evidence="1" id="KW-1133">Transmembrane helix</keyword>
<dbReference type="GO" id="GO:0005886">
    <property type="term" value="C:plasma membrane"/>
    <property type="evidence" value="ECO:0007669"/>
    <property type="project" value="TreeGrafter"/>
</dbReference>
<reference evidence="2 3" key="1">
    <citation type="submission" date="2015-11" db="EMBL/GenBank/DDBJ databases">
        <authorList>
            <person name="Zhang Y."/>
            <person name="Guo Z."/>
        </authorList>
    </citation>
    <scope>NUCLEOTIDE SEQUENCE [LARGE SCALE GENOMIC DNA]</scope>
    <source>
        <strain evidence="2 3">KCTC 32221</strain>
    </source>
</reference>
<sequence length="116" mass="12686">MHLPTPHFRPLPLYAKIASIFIIGAFLVIGVIGLILPVIPGVLFLFLAVLLTTRVSRRASQAAHSSAWFRQHMHTWQTSSRLPLGRKLALSGLLLVKGMLSAVRAAAGLLKRSVTR</sequence>
<dbReference type="STRING" id="1249552.PS2015_957"/>
<dbReference type="Proteomes" id="UP000065641">
    <property type="component" value="Chromosome"/>
</dbReference>
<dbReference type="PANTHER" id="PTHR35813:SF1">
    <property type="entry name" value="INNER MEMBRANE PROTEIN YBAN"/>
    <property type="match status" value="1"/>
</dbReference>